<dbReference type="Proteomes" id="UP001212841">
    <property type="component" value="Unassembled WGS sequence"/>
</dbReference>
<feature type="transmembrane region" description="Helical" evidence="2">
    <location>
        <begin position="28"/>
        <end position="46"/>
    </location>
</feature>
<evidence type="ECO:0000256" key="1">
    <source>
        <dbReference type="SAM" id="MobiDB-lite"/>
    </source>
</evidence>
<sequence length="101" mass="12004">MSTAANQQPLQFKTLFGRRVWPANILRVYWPFYLSGTFTFFLFSYFHTKLMNSPEDKWINIVNNVRRDTERTKLKNAATQYFESHNLNERPKDAPAAHSHH</sequence>
<dbReference type="Pfam" id="PF04911">
    <property type="entry name" value="ATP-synt_J"/>
    <property type="match status" value="1"/>
</dbReference>
<keyword evidence="2" id="KW-0472">Membrane</keyword>
<organism evidence="3 4">
    <name type="scientific">Rhizophlyctis rosea</name>
    <dbReference type="NCBI Taxonomy" id="64517"/>
    <lineage>
        <taxon>Eukaryota</taxon>
        <taxon>Fungi</taxon>
        <taxon>Fungi incertae sedis</taxon>
        <taxon>Chytridiomycota</taxon>
        <taxon>Chytridiomycota incertae sedis</taxon>
        <taxon>Chytridiomycetes</taxon>
        <taxon>Rhizophlyctidales</taxon>
        <taxon>Rhizophlyctidaceae</taxon>
        <taxon>Rhizophlyctis</taxon>
    </lineage>
</organism>
<keyword evidence="4" id="KW-1185">Reference proteome</keyword>
<dbReference type="InterPro" id="IPR006995">
    <property type="entry name" value="ATP_synth_F0_jsu"/>
</dbReference>
<keyword evidence="2" id="KW-1133">Transmembrane helix</keyword>
<evidence type="ECO:0000313" key="3">
    <source>
        <dbReference type="EMBL" id="KAJ3054795.1"/>
    </source>
</evidence>
<dbReference type="EMBL" id="JADGJD010000115">
    <property type="protein sequence ID" value="KAJ3054795.1"/>
    <property type="molecule type" value="Genomic_DNA"/>
</dbReference>
<dbReference type="PANTHER" id="PTHR28060">
    <property type="entry name" value="ATP SYNTHASE SUBUNIT J, MITOCHONDRIAL"/>
    <property type="match status" value="1"/>
</dbReference>
<feature type="region of interest" description="Disordered" evidence="1">
    <location>
        <begin position="80"/>
        <end position="101"/>
    </location>
</feature>
<protein>
    <submittedName>
        <fullName evidence="3">Uncharacterized protein</fullName>
    </submittedName>
</protein>
<dbReference type="GO" id="GO:0046933">
    <property type="term" value="F:proton-transporting ATP synthase activity, rotational mechanism"/>
    <property type="evidence" value="ECO:0007669"/>
    <property type="project" value="TreeGrafter"/>
</dbReference>
<proteinExistence type="predicted"/>
<evidence type="ECO:0000256" key="2">
    <source>
        <dbReference type="SAM" id="Phobius"/>
    </source>
</evidence>
<dbReference type="AlphaFoldDB" id="A0AAD5SHY3"/>
<accession>A0AAD5SHY3</accession>
<dbReference type="PANTHER" id="PTHR28060:SF1">
    <property type="entry name" value="ATP SYNTHASE SUBUNIT J, MITOCHONDRIAL"/>
    <property type="match status" value="1"/>
</dbReference>
<evidence type="ECO:0000313" key="4">
    <source>
        <dbReference type="Proteomes" id="UP001212841"/>
    </source>
</evidence>
<feature type="compositionally biased region" description="Basic and acidic residues" evidence="1">
    <location>
        <begin position="86"/>
        <end position="95"/>
    </location>
</feature>
<gene>
    <name evidence="3" type="ORF">HK097_000787</name>
</gene>
<keyword evidence="2" id="KW-0812">Transmembrane</keyword>
<reference evidence="3" key="1">
    <citation type="submission" date="2020-05" db="EMBL/GenBank/DDBJ databases">
        <title>Phylogenomic resolution of chytrid fungi.</title>
        <authorList>
            <person name="Stajich J.E."/>
            <person name="Amses K."/>
            <person name="Simmons R."/>
            <person name="Seto K."/>
            <person name="Myers J."/>
            <person name="Bonds A."/>
            <person name="Quandt C.A."/>
            <person name="Barry K."/>
            <person name="Liu P."/>
            <person name="Grigoriev I."/>
            <person name="Longcore J.E."/>
            <person name="James T.Y."/>
        </authorList>
    </citation>
    <scope>NUCLEOTIDE SEQUENCE</scope>
    <source>
        <strain evidence="3">JEL0318</strain>
    </source>
</reference>
<comment type="caution">
    <text evidence="3">The sequence shown here is derived from an EMBL/GenBank/DDBJ whole genome shotgun (WGS) entry which is preliminary data.</text>
</comment>
<dbReference type="GO" id="GO:0045259">
    <property type="term" value="C:proton-transporting ATP synthase complex"/>
    <property type="evidence" value="ECO:0007669"/>
    <property type="project" value="InterPro"/>
</dbReference>
<name>A0AAD5SHY3_9FUNG</name>